<dbReference type="RefSeq" id="WP_110067214.1">
    <property type="nucleotide sequence ID" value="NZ_QGTW01000017.1"/>
</dbReference>
<protein>
    <submittedName>
        <fullName evidence="1">Aspartate/glutamate racemase</fullName>
    </submittedName>
</protein>
<comment type="caution">
    <text evidence="1">The sequence shown here is derived from an EMBL/GenBank/DDBJ whole genome shotgun (WGS) entry which is preliminary data.</text>
</comment>
<dbReference type="Proteomes" id="UP000247150">
    <property type="component" value="Unassembled WGS sequence"/>
</dbReference>
<dbReference type="EMBL" id="QGTW01000017">
    <property type="protein sequence ID" value="PWW20023.1"/>
    <property type="molecule type" value="Genomic_DNA"/>
</dbReference>
<organism evidence="1 2">
    <name type="scientific">Cytobacillus oceanisediminis</name>
    <dbReference type="NCBI Taxonomy" id="665099"/>
    <lineage>
        <taxon>Bacteria</taxon>
        <taxon>Bacillati</taxon>
        <taxon>Bacillota</taxon>
        <taxon>Bacilli</taxon>
        <taxon>Bacillales</taxon>
        <taxon>Bacillaceae</taxon>
        <taxon>Cytobacillus</taxon>
    </lineage>
</organism>
<dbReference type="OrthoDB" id="2910128at2"/>
<evidence type="ECO:0000313" key="1">
    <source>
        <dbReference type="EMBL" id="PWW20023.1"/>
    </source>
</evidence>
<evidence type="ECO:0000313" key="2">
    <source>
        <dbReference type="Proteomes" id="UP000247150"/>
    </source>
</evidence>
<gene>
    <name evidence="1" type="ORF">DFO73_11723</name>
</gene>
<name>A0A2V2ZJC1_9BACI</name>
<dbReference type="AlphaFoldDB" id="A0A2V2ZJC1"/>
<sequence length="216" mass="24352">MKVALVHAMIESVQPIEEAFNKVTPNAEIIHLLDTGLLNRLEEHGELTPAIIRRFIRLLDSAIDSNVDMIQLTCSAFNNLSSVLQPLYDAKIFRSDEAMLDEALAYNRIGLISTVQATPLALQDYLYKKSPNIHVESLVNKKALLLLKRGNKEEHDRLISDLIREIENSVDVIVLSQYSMSHVASQIDTSVPILTGPILTAKRCLDYFKDKHQFSK</sequence>
<reference evidence="1 2" key="1">
    <citation type="submission" date="2018-05" db="EMBL/GenBank/DDBJ databases">
        <title>Freshwater and sediment microbial communities from various areas in North America, analyzing microbe dynamics in response to fracking.</title>
        <authorList>
            <person name="Lamendella R."/>
        </authorList>
    </citation>
    <scope>NUCLEOTIDE SEQUENCE [LARGE SCALE GENOMIC DNA]</scope>
    <source>
        <strain evidence="1 2">15_TX</strain>
    </source>
</reference>
<accession>A0A2V2ZJC1</accession>
<proteinExistence type="predicted"/>